<comment type="similarity">
    <text evidence="5">Belongs to the YciB family.</text>
</comment>
<organism evidence="6 7">
    <name type="scientific">Chitiniphilus purpureus</name>
    <dbReference type="NCBI Taxonomy" id="2981137"/>
    <lineage>
        <taxon>Bacteria</taxon>
        <taxon>Pseudomonadati</taxon>
        <taxon>Pseudomonadota</taxon>
        <taxon>Betaproteobacteria</taxon>
        <taxon>Neisseriales</taxon>
        <taxon>Chitinibacteraceae</taxon>
        <taxon>Chitiniphilus</taxon>
    </lineage>
</organism>
<keyword evidence="1 5" id="KW-1003">Cell membrane</keyword>
<feature type="transmembrane region" description="Helical" evidence="5">
    <location>
        <begin position="152"/>
        <end position="170"/>
    </location>
</feature>
<dbReference type="EMBL" id="CP106753">
    <property type="protein sequence ID" value="UXY14216.1"/>
    <property type="molecule type" value="Genomic_DNA"/>
</dbReference>
<dbReference type="NCBIfam" id="TIGR00997">
    <property type="entry name" value="ispZ"/>
    <property type="match status" value="1"/>
</dbReference>
<protein>
    <recommendedName>
        <fullName evidence="5">Inner membrane-spanning protein YciB</fullName>
    </recommendedName>
</protein>
<keyword evidence="5" id="KW-0997">Cell inner membrane</keyword>
<evidence type="ECO:0000256" key="1">
    <source>
        <dbReference type="ARBA" id="ARBA00022475"/>
    </source>
</evidence>
<name>A0ABY6DL66_9NEIS</name>
<comment type="subcellular location">
    <subcellularLocation>
        <location evidence="5">Cell inner membrane</location>
        <topology evidence="5">Multi-pass membrane protein</topology>
    </subcellularLocation>
</comment>
<evidence type="ECO:0000256" key="4">
    <source>
        <dbReference type="ARBA" id="ARBA00023136"/>
    </source>
</evidence>
<dbReference type="PANTHER" id="PTHR36917">
    <property type="entry name" value="INTRACELLULAR SEPTATION PROTEIN A-RELATED"/>
    <property type="match status" value="1"/>
</dbReference>
<evidence type="ECO:0000256" key="3">
    <source>
        <dbReference type="ARBA" id="ARBA00022989"/>
    </source>
</evidence>
<evidence type="ECO:0000256" key="2">
    <source>
        <dbReference type="ARBA" id="ARBA00022692"/>
    </source>
</evidence>
<comment type="function">
    <text evidence="5">Plays a role in cell envelope biogenesis, maintenance of cell envelope integrity and membrane homeostasis.</text>
</comment>
<feature type="transmembrane region" description="Helical" evidence="5">
    <location>
        <begin position="116"/>
        <end position="140"/>
    </location>
</feature>
<dbReference type="InterPro" id="IPR006008">
    <property type="entry name" value="YciB"/>
</dbReference>
<evidence type="ECO:0000313" key="6">
    <source>
        <dbReference type="EMBL" id="UXY14216.1"/>
    </source>
</evidence>
<accession>A0ABY6DL66</accession>
<feature type="transmembrane region" description="Helical" evidence="5">
    <location>
        <begin position="75"/>
        <end position="96"/>
    </location>
</feature>
<proteinExistence type="inferred from homology"/>
<dbReference type="RefSeq" id="WP_263123516.1">
    <property type="nucleotide sequence ID" value="NZ_CP106753.1"/>
</dbReference>
<gene>
    <name evidence="5" type="primary">yciB</name>
    <name evidence="6" type="ORF">N8I74_12910</name>
</gene>
<feature type="transmembrane region" description="Helical" evidence="5">
    <location>
        <begin position="50"/>
        <end position="69"/>
    </location>
</feature>
<dbReference type="HAMAP" id="MF_00189">
    <property type="entry name" value="YciB"/>
    <property type="match status" value="1"/>
</dbReference>
<feature type="transmembrane region" description="Helical" evidence="5">
    <location>
        <begin position="12"/>
        <end position="43"/>
    </location>
</feature>
<keyword evidence="3 5" id="KW-1133">Transmembrane helix</keyword>
<keyword evidence="2 5" id="KW-0812">Transmembrane</keyword>
<dbReference type="NCBIfam" id="NF001325">
    <property type="entry name" value="PRK00259.1-3"/>
    <property type="match status" value="1"/>
</dbReference>
<evidence type="ECO:0000313" key="7">
    <source>
        <dbReference type="Proteomes" id="UP001061302"/>
    </source>
</evidence>
<dbReference type="PANTHER" id="PTHR36917:SF1">
    <property type="entry name" value="INNER MEMBRANE-SPANNING PROTEIN YCIB"/>
    <property type="match status" value="1"/>
</dbReference>
<reference evidence="6" key="1">
    <citation type="submission" date="2022-10" db="EMBL/GenBank/DDBJ databases">
        <title>Chitiniphilus purpureus sp. nov., a novel chitin-degrading bacterium isolated from crawfish pond sediment.</title>
        <authorList>
            <person name="Li K."/>
        </authorList>
    </citation>
    <scope>NUCLEOTIDE SEQUENCE</scope>
    <source>
        <strain evidence="6">CD1</strain>
    </source>
</reference>
<dbReference type="Pfam" id="PF04279">
    <property type="entry name" value="IspA"/>
    <property type="match status" value="1"/>
</dbReference>
<sequence>MKFLFDLFPVLIFFGVYLGTGDLFVATGVAIIATAAQVLFAWWRWGKVEPMLWISFLLIALLGGATLLFHDKTFILWKPTALYWAFALILGGAKLFKGRDLLRALMGNQMSLPDPVWTGVTLAWITFFVLMGLLNLFVAFSFSETVWVNFKTFGTLGLTLVFVVGQGLVLSRYLQDGEAESPAAVEEK</sequence>
<keyword evidence="4 5" id="KW-0472">Membrane</keyword>
<keyword evidence="7" id="KW-1185">Reference proteome</keyword>
<dbReference type="Proteomes" id="UP001061302">
    <property type="component" value="Chromosome"/>
</dbReference>
<evidence type="ECO:0000256" key="5">
    <source>
        <dbReference type="HAMAP-Rule" id="MF_00189"/>
    </source>
</evidence>